<dbReference type="SMART" id="SM00458">
    <property type="entry name" value="RICIN"/>
    <property type="match status" value="1"/>
</dbReference>
<evidence type="ECO:0000256" key="2">
    <source>
        <dbReference type="ARBA" id="ARBA00004323"/>
    </source>
</evidence>
<evidence type="ECO:0000256" key="16">
    <source>
        <dbReference type="ARBA" id="ARBA00023211"/>
    </source>
</evidence>
<evidence type="ECO:0000256" key="11">
    <source>
        <dbReference type="ARBA" id="ARBA00022989"/>
    </source>
</evidence>
<evidence type="ECO:0000259" key="19">
    <source>
        <dbReference type="SMART" id="SM00458"/>
    </source>
</evidence>
<dbReference type="GO" id="GO:0046872">
    <property type="term" value="F:metal ion binding"/>
    <property type="evidence" value="ECO:0007669"/>
    <property type="project" value="UniProtKB-KW"/>
</dbReference>
<evidence type="ECO:0000256" key="6">
    <source>
        <dbReference type="ARBA" id="ARBA00022679"/>
    </source>
</evidence>
<dbReference type="GO" id="GO:0000139">
    <property type="term" value="C:Golgi membrane"/>
    <property type="evidence" value="ECO:0007669"/>
    <property type="project" value="UniProtKB-SubCell"/>
</dbReference>
<keyword evidence="13" id="KW-0472">Membrane</keyword>
<keyword evidence="9 17" id="KW-0430">Lectin</keyword>
<dbReference type="EMBL" id="UYJE01003548">
    <property type="protein sequence ID" value="VDI20217.1"/>
    <property type="molecule type" value="Genomic_DNA"/>
</dbReference>
<dbReference type="FunFam" id="3.90.550.10:FF:000053">
    <property type="entry name" value="Polypeptide N-acetylgalactosaminyltransferase"/>
    <property type="match status" value="1"/>
</dbReference>
<dbReference type="Pfam" id="PF00535">
    <property type="entry name" value="Glycos_transf_2"/>
    <property type="match status" value="1"/>
</dbReference>
<comment type="caution">
    <text evidence="20">The sequence shown here is derived from an EMBL/GenBank/DDBJ whole genome shotgun (WGS) entry which is preliminary data.</text>
</comment>
<evidence type="ECO:0000256" key="9">
    <source>
        <dbReference type="ARBA" id="ARBA00022734"/>
    </source>
</evidence>
<sequence length="616" mass="70591">MRYHIRKKSAIKIGVAVLALIFILPFLISKLEGSSSESEALMKRMRKRKGVHHDTGIPVKNDVVQNVVENPMEAKDLKPVEPQRKFGPTAVLKPGVLGNFEPKEKPAKSGPGEGGQAVYTSMEEKLRADQSVREYGFNMVNSDKIAMDRAIPDTRLDECKYWQYPEDLPTASVILVFHNEGWSTLVRTVHSVIDTSPPHLLHEVVMVDDFSEKEHLKGKLEEYIKQFNGKVKLYRNKERLGLIGTRTRGAELSTGDVIVFLDAHCECNKNWLVPLLARIKYDRTIMAVPTIDGIDWDNFGYHPVYSTTHHRGIFEWGFLYKESQVPKQELDRRQHNSEPYRAPTHAGGLFAMDRKYFFEMGAYDPGLKIWGGENFELSFKLWQCGGSIEWVPCSRVGHIYRNHMPYGFGKVDVKIPVIQLNYMRVVAVWLDPEFQEYFYTREPGVRGYPIGDVSKQLQFKKEHNCKSFKWFMENVAYEVYEKFPPLPPNKAWGEFKLEGSNKCWDVMGQQVGGGPIGQSYCHHYGGNQLFRLNTKGQIGVGERCIKASGGSTLHLHFCDVQPTGPWSWDENTGVIREQHHDKCVEGMTDGKLLLQRCEPGKASQKWQINEIYTWKR</sequence>
<comment type="pathway">
    <text evidence="3 17">Protein modification; protein glycosylation.</text>
</comment>
<keyword evidence="7" id="KW-0812">Transmembrane</keyword>
<keyword evidence="11" id="KW-1133">Transmembrane helix</keyword>
<evidence type="ECO:0000256" key="8">
    <source>
        <dbReference type="ARBA" id="ARBA00022723"/>
    </source>
</evidence>
<dbReference type="Gene3D" id="3.90.550.10">
    <property type="entry name" value="Spore Coat Polysaccharide Biosynthesis Protein SpsA, Chain A"/>
    <property type="match status" value="1"/>
</dbReference>
<evidence type="ECO:0000256" key="1">
    <source>
        <dbReference type="ARBA" id="ARBA00001936"/>
    </source>
</evidence>
<feature type="domain" description="Ricin B lectin" evidence="19">
    <location>
        <begin position="489"/>
        <end position="609"/>
    </location>
</feature>
<dbReference type="GO" id="GO:0006493">
    <property type="term" value="P:protein O-linked glycosylation"/>
    <property type="evidence" value="ECO:0007669"/>
    <property type="project" value="TreeGrafter"/>
</dbReference>
<feature type="region of interest" description="Disordered" evidence="18">
    <location>
        <begin position="97"/>
        <end position="116"/>
    </location>
</feature>
<evidence type="ECO:0000256" key="14">
    <source>
        <dbReference type="ARBA" id="ARBA00023157"/>
    </source>
</evidence>
<dbReference type="InterPro" id="IPR000772">
    <property type="entry name" value="Ricin_B_lectin"/>
</dbReference>
<dbReference type="CDD" id="cd23437">
    <property type="entry name" value="beta-trefoil_Ricin_GALNT7"/>
    <property type="match status" value="1"/>
</dbReference>
<evidence type="ECO:0000313" key="20">
    <source>
        <dbReference type="EMBL" id="VDI20217.1"/>
    </source>
</evidence>
<protein>
    <recommendedName>
        <fullName evidence="17">Polypeptide N-acetylgalactosaminyltransferase</fullName>
        <ecNumber evidence="17">2.4.1.-</ecNumber>
    </recommendedName>
    <alternativeName>
        <fullName evidence="17">Protein-UDP acetylgalactosaminyltransferase</fullName>
    </alternativeName>
</protein>
<keyword evidence="12 17" id="KW-0333">Golgi apparatus</keyword>
<dbReference type="InterPro" id="IPR001173">
    <property type="entry name" value="Glyco_trans_2-like"/>
</dbReference>
<dbReference type="EC" id="2.4.1.-" evidence="17"/>
<comment type="cofactor">
    <cofactor evidence="1 17">
        <name>Mn(2+)</name>
        <dbReference type="ChEBI" id="CHEBI:29035"/>
    </cofactor>
</comment>
<gene>
    <name evidence="20" type="ORF">MGAL_10B046217</name>
</gene>
<evidence type="ECO:0000256" key="4">
    <source>
        <dbReference type="ARBA" id="ARBA00005680"/>
    </source>
</evidence>
<keyword evidence="16 17" id="KW-0464">Manganese</keyword>
<keyword evidence="21" id="KW-1185">Reference proteome</keyword>
<accession>A0A8B6DJV6</accession>
<dbReference type="AlphaFoldDB" id="A0A8B6DJV6"/>
<dbReference type="InterPro" id="IPR029044">
    <property type="entry name" value="Nucleotide-diphossugar_trans"/>
</dbReference>
<keyword evidence="10" id="KW-0735">Signal-anchor</keyword>
<keyword evidence="14 17" id="KW-1015">Disulfide bond</keyword>
<comment type="subcellular location">
    <subcellularLocation>
        <location evidence="2 17">Golgi apparatus membrane</location>
        <topology evidence="2 17">Single-pass type II membrane protein</topology>
    </subcellularLocation>
</comment>
<evidence type="ECO:0000256" key="17">
    <source>
        <dbReference type="RuleBase" id="RU361242"/>
    </source>
</evidence>
<dbReference type="SUPFAM" id="SSF50370">
    <property type="entry name" value="Ricin B-like lectins"/>
    <property type="match status" value="1"/>
</dbReference>
<dbReference type="SUPFAM" id="SSF53448">
    <property type="entry name" value="Nucleotide-diphospho-sugar transferases"/>
    <property type="match status" value="1"/>
</dbReference>
<evidence type="ECO:0000256" key="10">
    <source>
        <dbReference type="ARBA" id="ARBA00022968"/>
    </source>
</evidence>
<dbReference type="UniPathway" id="UPA00378"/>
<proteinExistence type="inferred from homology"/>
<dbReference type="Proteomes" id="UP000596742">
    <property type="component" value="Unassembled WGS sequence"/>
</dbReference>
<dbReference type="PANTHER" id="PTHR11675:SF68">
    <property type="entry name" value="N-ACETYLGALACTOSAMINYLTRANSFERASE 7"/>
    <property type="match status" value="1"/>
</dbReference>
<evidence type="ECO:0000256" key="15">
    <source>
        <dbReference type="ARBA" id="ARBA00023180"/>
    </source>
</evidence>
<reference evidence="20" key="1">
    <citation type="submission" date="2018-11" db="EMBL/GenBank/DDBJ databases">
        <authorList>
            <person name="Alioto T."/>
            <person name="Alioto T."/>
        </authorList>
    </citation>
    <scope>NUCLEOTIDE SEQUENCE</scope>
</reference>
<evidence type="ECO:0000256" key="13">
    <source>
        <dbReference type="ARBA" id="ARBA00023136"/>
    </source>
</evidence>
<comment type="similarity">
    <text evidence="4 17">Belongs to the glycosyltransferase 2 family. GalNAc-T subfamily.</text>
</comment>
<keyword evidence="15" id="KW-0325">Glycoprotein</keyword>
<dbReference type="GO" id="GO:0004653">
    <property type="term" value="F:polypeptide N-acetylgalactosaminyltransferase activity"/>
    <property type="evidence" value="ECO:0007669"/>
    <property type="project" value="TreeGrafter"/>
</dbReference>
<dbReference type="InterPro" id="IPR035992">
    <property type="entry name" value="Ricin_B-like_lectins"/>
</dbReference>
<evidence type="ECO:0000256" key="12">
    <source>
        <dbReference type="ARBA" id="ARBA00023034"/>
    </source>
</evidence>
<evidence type="ECO:0000256" key="7">
    <source>
        <dbReference type="ARBA" id="ARBA00022692"/>
    </source>
</evidence>
<evidence type="ECO:0000256" key="3">
    <source>
        <dbReference type="ARBA" id="ARBA00004922"/>
    </source>
</evidence>
<keyword evidence="6 17" id="KW-0808">Transferase</keyword>
<dbReference type="Pfam" id="PF00652">
    <property type="entry name" value="Ricin_B_lectin"/>
    <property type="match status" value="1"/>
</dbReference>
<keyword evidence="8" id="KW-0479">Metal-binding</keyword>
<keyword evidence="5 17" id="KW-0328">Glycosyltransferase</keyword>
<evidence type="ECO:0000256" key="18">
    <source>
        <dbReference type="SAM" id="MobiDB-lite"/>
    </source>
</evidence>
<dbReference type="GO" id="GO:0030246">
    <property type="term" value="F:carbohydrate binding"/>
    <property type="evidence" value="ECO:0007669"/>
    <property type="project" value="UniProtKB-KW"/>
</dbReference>
<dbReference type="InterPro" id="IPR045885">
    <property type="entry name" value="GalNAc-T"/>
</dbReference>
<evidence type="ECO:0000313" key="21">
    <source>
        <dbReference type="Proteomes" id="UP000596742"/>
    </source>
</evidence>
<dbReference type="PANTHER" id="PTHR11675">
    <property type="entry name" value="N-ACETYLGALACTOSAMINYLTRANSFERASE"/>
    <property type="match status" value="1"/>
</dbReference>
<dbReference type="CDD" id="cd02510">
    <property type="entry name" value="pp-GalNAc-T"/>
    <property type="match status" value="1"/>
</dbReference>
<dbReference type="PROSITE" id="PS50231">
    <property type="entry name" value="RICIN_B_LECTIN"/>
    <property type="match status" value="1"/>
</dbReference>
<dbReference type="Gene3D" id="2.80.10.50">
    <property type="match status" value="1"/>
</dbReference>
<name>A0A8B6DJV6_MYTGA</name>
<organism evidence="20 21">
    <name type="scientific">Mytilus galloprovincialis</name>
    <name type="common">Mediterranean mussel</name>
    <dbReference type="NCBI Taxonomy" id="29158"/>
    <lineage>
        <taxon>Eukaryota</taxon>
        <taxon>Metazoa</taxon>
        <taxon>Spiralia</taxon>
        <taxon>Lophotrochozoa</taxon>
        <taxon>Mollusca</taxon>
        <taxon>Bivalvia</taxon>
        <taxon>Autobranchia</taxon>
        <taxon>Pteriomorphia</taxon>
        <taxon>Mytilida</taxon>
        <taxon>Mytiloidea</taxon>
        <taxon>Mytilidae</taxon>
        <taxon>Mytilinae</taxon>
        <taxon>Mytilus</taxon>
    </lineage>
</organism>
<dbReference type="OrthoDB" id="6072411at2759"/>
<evidence type="ECO:0000256" key="5">
    <source>
        <dbReference type="ARBA" id="ARBA00022676"/>
    </source>
</evidence>